<name>A0A1J4KU14_9EUKA</name>
<dbReference type="SUPFAM" id="SSF81837">
    <property type="entry name" value="BEACH domain"/>
    <property type="match status" value="1"/>
</dbReference>
<accession>A0A1J4KU14</accession>
<reference evidence="2" key="1">
    <citation type="submission" date="2016-10" db="EMBL/GenBank/DDBJ databases">
        <authorList>
            <person name="Benchimol M."/>
            <person name="Almeida L.G."/>
            <person name="Vasconcelos A.T."/>
            <person name="Perreira-Neves A."/>
            <person name="Rosa I.A."/>
            <person name="Tasca T."/>
            <person name="Bogo M.R."/>
            <person name="de Souza W."/>
        </authorList>
    </citation>
    <scope>NUCLEOTIDE SEQUENCE [LARGE SCALE GENOMIC DNA]</scope>
    <source>
        <strain evidence="2">K</strain>
    </source>
</reference>
<evidence type="ECO:0000313" key="3">
    <source>
        <dbReference type="Proteomes" id="UP000179807"/>
    </source>
</evidence>
<proteinExistence type="predicted"/>
<dbReference type="InterPro" id="IPR000409">
    <property type="entry name" value="BEACH_dom"/>
</dbReference>
<comment type="caution">
    <text evidence="2">The sequence shown here is derived from an EMBL/GenBank/DDBJ whole genome shotgun (WGS) entry which is preliminary data.</text>
</comment>
<gene>
    <name evidence="2" type="ORF">TRFO_14917</name>
</gene>
<dbReference type="EMBL" id="MLAK01000335">
    <property type="protein sequence ID" value="OHT14626.1"/>
    <property type="molecule type" value="Genomic_DNA"/>
</dbReference>
<dbReference type="RefSeq" id="XP_068367762.1">
    <property type="nucleotide sequence ID" value="XM_068498091.1"/>
</dbReference>
<dbReference type="Proteomes" id="UP000179807">
    <property type="component" value="Unassembled WGS sequence"/>
</dbReference>
<organism evidence="2 3">
    <name type="scientific">Tritrichomonas foetus</name>
    <dbReference type="NCBI Taxonomy" id="1144522"/>
    <lineage>
        <taxon>Eukaryota</taxon>
        <taxon>Metamonada</taxon>
        <taxon>Parabasalia</taxon>
        <taxon>Tritrichomonadida</taxon>
        <taxon>Tritrichomonadidae</taxon>
        <taxon>Tritrichomonas</taxon>
    </lineage>
</organism>
<dbReference type="Gene3D" id="1.10.1540.10">
    <property type="entry name" value="BEACH domain"/>
    <property type="match status" value="1"/>
</dbReference>
<evidence type="ECO:0000259" key="1">
    <source>
        <dbReference type="PROSITE" id="PS50197"/>
    </source>
</evidence>
<dbReference type="InterPro" id="IPR050865">
    <property type="entry name" value="BEACH_Domain"/>
</dbReference>
<keyword evidence="3" id="KW-1185">Reference proteome</keyword>
<dbReference type="InterPro" id="IPR036322">
    <property type="entry name" value="WD40_repeat_dom_sf"/>
</dbReference>
<feature type="domain" description="BEACH" evidence="1">
    <location>
        <begin position="1763"/>
        <end position="2034"/>
    </location>
</feature>
<dbReference type="PANTHER" id="PTHR13743">
    <property type="entry name" value="BEIGE/BEACH-RELATED"/>
    <property type="match status" value="1"/>
</dbReference>
<dbReference type="SUPFAM" id="SSF50978">
    <property type="entry name" value="WD40 repeat-like"/>
    <property type="match status" value="1"/>
</dbReference>
<dbReference type="PANTHER" id="PTHR13743:SF112">
    <property type="entry name" value="BEACH DOMAIN-CONTAINING PROTEIN"/>
    <property type="match status" value="1"/>
</dbReference>
<dbReference type="VEuPathDB" id="TrichDB:TRFO_14917"/>
<protein>
    <recommendedName>
        <fullName evidence="1">BEACH domain-containing protein</fullName>
    </recommendedName>
</protein>
<dbReference type="InterPro" id="IPR036372">
    <property type="entry name" value="BEACH_dom_sf"/>
</dbReference>
<dbReference type="SMART" id="SM01026">
    <property type="entry name" value="Beach"/>
    <property type="match status" value="1"/>
</dbReference>
<sequence>MEEPRGSSIFSFHIDCYNLLKENDAKLQYLKNAMLTFIKKDITKSTLLADDEVQKVKDFLSVLPFTFEFTVPQLLDEIMTVVPIMSAQIFSIPECERYVEIIPTIIEKAIEKNEMSENCLLFFNFLFSENKICEKFVEFHFLDKVIIQFVVSKKFKMLSQLLPHLRGQKMSDSFLQPDSYIELLRIFEFLFGEIENNIFIESIDEFNNNSLQNDINESMNENMKHNDIENIVLFLFDIVQAVSKVTPNIIEMINNDGYFDRINKLFRVSQLVMFYKKIITCSDTKVKLNNIIYNIFKAIYRNCQNETIQMKILKFFSNFFSNLSNTEEKYTISDLEKVFSLDDWIIPTIFQNSEMLSSFSSVAFSCNRISPQSLLKPIDTIIEIVFDNNKITCDTFLNNDIIMFFAKLLTNSCVNEIKPYDSVLLQKLFMNLDNNTVIECLHSYEFYTDFLFQLFSKQRNQWPTESSIVKLIEISKCIESSSSLKFNTDFRSFISNNYTPGLLFFFINNLNNLFYQNLFLDTLDFNKMEFPKFFQIANCSSLISSKVDQFDEFIFPLFEIISRAEAKYRDYFFEDWLLTNLTKDSSLFSLIENNKDIIRNLIVPLENDYVIRLPTLLPFIKDHSFVTKDYFNLYLMGRYSLSVLCNLNLPIENIPYLDLIVKVYIHPSDFFFLIENYHNFINTNVTKSLIKGKTCFEFHRNLLGYVTIDDYKNIHFQKLRFSIILFDKPSKPIPIIRFNNIMILKICNEKFMVNLDSLLEFESNKKYDFEFILAHDNHSVDILINNNLAMKIDDQNHICINSFGCENFESPISFIMFNVKYQIFDDENHADDIKIVNFKNNNFSSIFQAYSLSSLFSDFNYTHELIICFEQEKNPQKSEFLLNILCLISDITIKPIDHRSFLEFLLIAIQSRIESITSSWMKLLFFNILREENMNERTMMLIDFLMNYEIWSHANSSVLAEHLNFMALTFSNCQNSVLNISKFFEFNVFRYLMFLASFHSNKPIFLESLKSFLKSLSKLITNEENIRDVFSVVTFSHMIHLPKGNLNNIDILQVFSSYSQISQPQVIFAEIALEIEKSKGINIFTPQMQLQLSFTLPPNIAFYYFIKVLNNMNGNNYHEFLPSLFLAATRFSYFSEIWSIVIARAMNENDEEGYLFIPIVLALIFSLFNHNNEHKSNLKASINYAESHKKMACNLVLDNMSAKNAQTIFNYPIILPYFIVFLNGGHFQLPSITIEKTKNQILVNKLHNNFNNFLSKFAELCQKSFLIDDECLEGFSDFASDLICKMIVVVNNNSSNPIYSRTVLDFVGSYAFPTLCSKVFLKTLENMRKKDSKIFPILSESIIISCFRNVDLLRKTFFFQSLIQLLIKSPSIIHYFSDIFVLFYHTFSDEDRAFVTEFIFDFYKYFKFSKPIYLIDQILRMKIPPYFPHITQLFQSLKKSLKKNKSYPFLKEKYEKILQLPNLDELLVHMNSVFLEYYNKFKNQCQINGIPLNFPESIVKFWFNNTVNNTISCYDSLLDFIKFVTEAVSKYEEIKSRHFAFQMLLQSQKQKEFSVKSYRIFPSSLPGSCPSYTMPSIFPILSPDEKDGKPIWPSFKPVTQSVIFGIEFDSKTIQIPSLFPNELYKYSFSLLPTKTMSLFTNRFPESENMANCIFIRCFCQIPSIFVKAGNRYFIITDAKLENESSINLLELNNEHISFYESILLNEFHNYFLFCGHFVIQLKEDDILYVKKTLFSANPNAYEFYCYSSGTFIVAFDCNYNFPLIQNISIELDALTEAWENGKISSFKYLNLLNFKANRSFIKISEYPIFPRTLIDLTSNNYAEEDNIRNFWDTLEKNCDNETINQQMILRFETQHFHHSENFSNAMNVSNVFCRLDPFCCFQWTVNDGWDHGSRNFVSIPSTYSIKAQSKTFYEMMPEFFCFPEIFMNLNNFVLPNGTKLNCEYPPYCQNSAIRMIEYFRNSLETNLSRCQINNWFDLAFGFKLSGNDAIESFNLFNPLSYIDDVVKYEDDKSKWIQTCGSVPKQLFQIPHLQSKTVIIDEPESIQFHYSCDKALFNRLNQSKSKYFQINKFRSKIEQVSVDFLNTTNKIKKRVKMLYRKNIISSYLIEQQMLCVTACLNEIVIWSFANGMIVKVIDFCDEKVTALYVDEELLSFFIGSHKTLRQFSISGNFVREITFEKSISSLKTFGCGFSVFDRLIAVGFQDGAVVLLRIDLKSGEFVIQREERLSFSPICDIFYESNMHDVLVFDNNILF</sequence>
<evidence type="ECO:0000313" key="2">
    <source>
        <dbReference type="EMBL" id="OHT14626.1"/>
    </source>
</evidence>
<dbReference type="PROSITE" id="PS50197">
    <property type="entry name" value="BEACH"/>
    <property type="match status" value="1"/>
</dbReference>
<dbReference type="OrthoDB" id="26681at2759"/>
<dbReference type="Pfam" id="PF02138">
    <property type="entry name" value="Beach"/>
    <property type="match status" value="1"/>
</dbReference>
<dbReference type="GeneID" id="94832795"/>